<protein>
    <recommendedName>
        <fullName evidence="3">Squalene cyclase C-terminal domain-containing protein</fullName>
    </recommendedName>
</protein>
<name>A0ABS1DFD0_9PROT</name>
<comment type="caution">
    <text evidence="1">The sequence shown here is derived from an EMBL/GenBank/DDBJ whole genome shotgun (WGS) entry which is preliminary data.</text>
</comment>
<dbReference type="InterPro" id="IPR008928">
    <property type="entry name" value="6-hairpin_glycosidase_sf"/>
</dbReference>
<gene>
    <name evidence="1" type="ORF">CKO28_12945</name>
</gene>
<dbReference type="Gene3D" id="1.50.10.20">
    <property type="match status" value="1"/>
</dbReference>
<proteinExistence type="predicted"/>
<accession>A0ABS1DFD0</accession>
<evidence type="ECO:0000313" key="1">
    <source>
        <dbReference type="EMBL" id="MBK1668938.1"/>
    </source>
</evidence>
<evidence type="ECO:0008006" key="3">
    <source>
        <dbReference type="Google" id="ProtNLM"/>
    </source>
</evidence>
<keyword evidence="2" id="KW-1185">Reference proteome</keyword>
<evidence type="ECO:0000313" key="2">
    <source>
        <dbReference type="Proteomes" id="UP001296873"/>
    </source>
</evidence>
<dbReference type="SUPFAM" id="SSF48208">
    <property type="entry name" value="Six-hairpin glycosidases"/>
    <property type="match status" value="1"/>
</dbReference>
<dbReference type="RefSeq" id="WP_200341260.1">
    <property type="nucleotide sequence ID" value="NZ_NRRL01000034.1"/>
</dbReference>
<dbReference type="Proteomes" id="UP001296873">
    <property type="component" value="Unassembled WGS sequence"/>
</dbReference>
<dbReference type="EMBL" id="NRRL01000034">
    <property type="protein sequence ID" value="MBK1668938.1"/>
    <property type="molecule type" value="Genomic_DNA"/>
</dbReference>
<reference evidence="1 2" key="1">
    <citation type="journal article" date="2020" name="Microorganisms">
        <title>Osmotic Adaptation and Compatible Solute Biosynthesis of Phototrophic Bacteria as Revealed from Genome Analyses.</title>
        <authorList>
            <person name="Imhoff J.F."/>
            <person name="Rahn T."/>
            <person name="Kunzel S."/>
            <person name="Keller A."/>
            <person name="Neulinger S.C."/>
        </authorList>
    </citation>
    <scope>NUCLEOTIDE SEQUENCE [LARGE SCALE GENOMIC DNA]</scope>
    <source>
        <strain evidence="1 2">DSM 9895</strain>
    </source>
</reference>
<organism evidence="1 2">
    <name type="scientific">Rhodovibrio sodomensis</name>
    <dbReference type="NCBI Taxonomy" id="1088"/>
    <lineage>
        <taxon>Bacteria</taxon>
        <taxon>Pseudomonadati</taxon>
        <taxon>Pseudomonadota</taxon>
        <taxon>Alphaproteobacteria</taxon>
        <taxon>Rhodospirillales</taxon>
        <taxon>Rhodovibrionaceae</taxon>
        <taxon>Rhodovibrio</taxon>
    </lineage>
</organism>
<sequence>MARHYSLIDGWSASYPETTGYIVPTLLAVSGRLGEPEHKERARRMLDWLVGIQLADGGFQGGRIDAQPVVSVTFNTGQILIGLAAGVQTFGDVYADAMHAAASFLRDSQDCDGCWRSHPSPFAAPGDKAYETHAALGLFAAETAAPGYGYAEAGLREVDWALGRQRANGWITDCCLNDPERPLTHTLGYFLRGVIGAYDASGDRVYLEGARRTADALVAAQRTDGALAGRLTHDWHPAVEWVCLTGVAQVAECWLLLAERTRDNGYVAAAQAANRFVRRTVDLDGPDDRRGGVKGSFPVDGDYGPYEYLNWAAKFAIDANLAELRLS</sequence>